<gene>
    <name evidence="2" type="ORF">FEHR0123_LOCUS8762</name>
</gene>
<dbReference type="AlphaFoldDB" id="A0A7S3MNU8"/>
<organism evidence="2">
    <name type="scientific">Favella ehrenbergii</name>
    <dbReference type="NCBI Taxonomy" id="182087"/>
    <lineage>
        <taxon>Eukaryota</taxon>
        <taxon>Sar</taxon>
        <taxon>Alveolata</taxon>
        <taxon>Ciliophora</taxon>
        <taxon>Intramacronucleata</taxon>
        <taxon>Spirotrichea</taxon>
        <taxon>Choreotrichia</taxon>
        <taxon>Tintinnida</taxon>
        <taxon>Xystonellidae</taxon>
        <taxon>Favella</taxon>
    </lineage>
</organism>
<name>A0A7S3MNU8_9SPIT</name>
<protein>
    <recommendedName>
        <fullName evidence="3">Secreted protein</fullName>
    </recommendedName>
</protein>
<keyword evidence="1" id="KW-0732">Signal</keyword>
<feature type="signal peptide" evidence="1">
    <location>
        <begin position="1"/>
        <end position="24"/>
    </location>
</feature>
<evidence type="ECO:0000313" key="2">
    <source>
        <dbReference type="EMBL" id="CAE0313838.1"/>
    </source>
</evidence>
<reference evidence="2" key="1">
    <citation type="submission" date="2021-01" db="EMBL/GenBank/DDBJ databases">
        <authorList>
            <person name="Corre E."/>
            <person name="Pelletier E."/>
            <person name="Niang G."/>
            <person name="Scheremetjew M."/>
            <person name="Finn R."/>
            <person name="Kale V."/>
            <person name="Holt S."/>
            <person name="Cochrane G."/>
            <person name="Meng A."/>
            <person name="Brown T."/>
            <person name="Cohen L."/>
        </authorList>
    </citation>
    <scope>NUCLEOTIDE SEQUENCE</scope>
    <source>
        <strain evidence="2">Fehren 1</strain>
    </source>
</reference>
<feature type="chain" id="PRO_5031212118" description="Secreted protein" evidence="1">
    <location>
        <begin position="25"/>
        <end position="224"/>
    </location>
</feature>
<accession>A0A7S3MNU8</accession>
<sequence length="224" mass="24107">MGDVHSAAALFLLFLLASLGCSVARGTSVLCGGVCAEHEATCLFIISVNRVGLDARQLLGQFVEQSLNVGARLGRGLEEKQIHTLGVLLAFLHGHLAFLVEVAFVAREDQKHVVVSEGARILNPLIDRLEGLARCDVVADDGDGAVFDVGRDEGLEALLAGRVPQIQNYDFVLHVHLLAHEVDADRRLVVLVEAVVDEAVNNARLTHRLVPQEDDFVLVLADAA</sequence>
<proteinExistence type="predicted"/>
<evidence type="ECO:0000256" key="1">
    <source>
        <dbReference type="SAM" id="SignalP"/>
    </source>
</evidence>
<dbReference type="EMBL" id="HBIE01029268">
    <property type="protein sequence ID" value="CAE0313838.1"/>
    <property type="molecule type" value="Transcribed_RNA"/>
</dbReference>
<evidence type="ECO:0008006" key="3">
    <source>
        <dbReference type="Google" id="ProtNLM"/>
    </source>
</evidence>